<dbReference type="EMBL" id="NVUS01000008">
    <property type="protein sequence ID" value="PCJ01295.1"/>
    <property type="molecule type" value="Genomic_DNA"/>
</dbReference>
<dbReference type="Pfam" id="PF00903">
    <property type="entry name" value="Glyoxalase"/>
    <property type="match status" value="1"/>
</dbReference>
<gene>
    <name evidence="2" type="ORF">COB13_08025</name>
</gene>
<proteinExistence type="predicted"/>
<dbReference type="PANTHER" id="PTHR21366:SF22">
    <property type="entry name" value="VOC DOMAIN-CONTAINING PROTEIN"/>
    <property type="match status" value="1"/>
</dbReference>
<dbReference type="InterPro" id="IPR029068">
    <property type="entry name" value="Glyas_Bleomycin-R_OHBP_Dase"/>
</dbReference>
<dbReference type="CDD" id="cd07264">
    <property type="entry name" value="VOC_like"/>
    <property type="match status" value="1"/>
</dbReference>
<reference key="1">
    <citation type="submission" date="2017-08" db="EMBL/GenBank/DDBJ databases">
        <title>A dynamic microbial community with high functional redundancy inhabits the cold, oxic subseafloor aquifer.</title>
        <authorList>
            <person name="Tully B.J."/>
            <person name="Wheat C.G."/>
            <person name="Glazer B.T."/>
            <person name="Huber J.A."/>
        </authorList>
    </citation>
    <scope>NUCLEOTIDE SEQUENCE [LARGE SCALE GENOMIC DNA]</scope>
</reference>
<accession>A0A2A4Z2V9</accession>
<protein>
    <submittedName>
        <fullName evidence="2">Glyoxalase</fullName>
    </submittedName>
</protein>
<dbReference type="InterPro" id="IPR037523">
    <property type="entry name" value="VOC_core"/>
</dbReference>
<comment type="caution">
    <text evidence="2">The sequence shown here is derived from an EMBL/GenBank/DDBJ whole genome shotgun (WGS) entry which is preliminary data.</text>
</comment>
<dbReference type="InterPro" id="IPR050383">
    <property type="entry name" value="GlyoxalaseI/FosfomycinResist"/>
</dbReference>
<dbReference type="PROSITE" id="PS51819">
    <property type="entry name" value="VOC"/>
    <property type="match status" value="1"/>
</dbReference>
<dbReference type="InterPro" id="IPR004360">
    <property type="entry name" value="Glyas_Fos-R_dOase_dom"/>
</dbReference>
<evidence type="ECO:0000259" key="1">
    <source>
        <dbReference type="PROSITE" id="PS51819"/>
    </source>
</evidence>
<dbReference type="AlphaFoldDB" id="A0A2A4Z2V9"/>
<reference evidence="2" key="2">
    <citation type="journal article" date="2018" name="ISME J.">
        <title>A dynamic microbial community with high functional redundancy inhabits the cold, oxic subseafloor aquifer.</title>
        <authorList>
            <person name="Tully B.J."/>
            <person name="Wheat C.G."/>
            <person name="Glazer B.T."/>
            <person name="Huber J.A."/>
        </authorList>
    </citation>
    <scope>NUCLEOTIDE SEQUENCE</scope>
    <source>
        <strain evidence="2">NORP83</strain>
    </source>
</reference>
<dbReference type="PANTHER" id="PTHR21366">
    <property type="entry name" value="GLYOXALASE FAMILY PROTEIN"/>
    <property type="match status" value="1"/>
</dbReference>
<feature type="domain" description="VOC" evidence="1">
    <location>
        <begin position="2"/>
        <end position="126"/>
    </location>
</feature>
<organism evidence="2">
    <name type="scientific">OCS116 cluster bacterium</name>
    <dbReference type="NCBI Taxonomy" id="2030921"/>
    <lineage>
        <taxon>Bacteria</taxon>
        <taxon>Pseudomonadati</taxon>
        <taxon>Pseudomonadota</taxon>
        <taxon>Alphaproteobacteria</taxon>
        <taxon>OCS116 cluster</taxon>
    </lineage>
</organism>
<dbReference type="Gene3D" id="3.10.180.10">
    <property type="entry name" value="2,3-Dihydroxybiphenyl 1,2-Dioxygenase, domain 1"/>
    <property type="match status" value="1"/>
</dbReference>
<evidence type="ECO:0000313" key="2">
    <source>
        <dbReference type="EMBL" id="PCJ01295.1"/>
    </source>
</evidence>
<dbReference type="SUPFAM" id="SSF54593">
    <property type="entry name" value="Glyoxalase/Bleomycin resistance protein/Dihydroxybiphenyl dioxygenase"/>
    <property type="match status" value="1"/>
</dbReference>
<name>A0A2A4Z2V9_9PROT</name>
<sequence length="129" mass="14146">MKFGYSIIYVENVVATIEFYEKAFGMTRKFIHESHTYAELDTGETTLAFAAHEAAELNDLSISPNRKDGIAAGFETCFVTDNVQAAFEHAVENGASPVSKPVPKPWGQIVAYLRDLNGCLVEICTPIQG</sequence>